<dbReference type="GO" id="GO:0046872">
    <property type="term" value="F:metal ion binding"/>
    <property type="evidence" value="ECO:0007669"/>
    <property type="project" value="UniProtKB-UniRule"/>
</dbReference>
<dbReference type="RefSeq" id="WP_104675564.1">
    <property type="nucleotide sequence ID" value="NZ_LRDH01000088.1"/>
</dbReference>
<dbReference type="FunFam" id="2.170.190.11:FF:000001">
    <property type="entry name" value="Molybdopterin molybdenumtransferase"/>
    <property type="match status" value="1"/>
</dbReference>
<dbReference type="PANTHER" id="PTHR10192">
    <property type="entry name" value="MOLYBDOPTERIN BIOSYNTHESIS PROTEIN"/>
    <property type="match status" value="1"/>
</dbReference>
<dbReference type="InterPro" id="IPR036135">
    <property type="entry name" value="MoeA_linker/N_sf"/>
</dbReference>
<dbReference type="SMART" id="SM00852">
    <property type="entry name" value="MoCF_biosynth"/>
    <property type="match status" value="1"/>
</dbReference>
<gene>
    <name evidence="11" type="ORF">AWN73_10425</name>
</gene>
<evidence type="ECO:0000256" key="8">
    <source>
        <dbReference type="ARBA" id="ARBA00047317"/>
    </source>
</evidence>
<comment type="function">
    <text evidence="1 9">Catalyzes the insertion of molybdate into adenylated molybdopterin with the concomitant release of AMP.</text>
</comment>
<evidence type="ECO:0000256" key="4">
    <source>
        <dbReference type="ARBA" id="ARBA00013269"/>
    </source>
</evidence>
<dbReference type="Gene3D" id="2.40.340.10">
    <property type="entry name" value="MoeA, C-terminal, domain IV"/>
    <property type="match status" value="1"/>
</dbReference>
<evidence type="ECO:0000256" key="3">
    <source>
        <dbReference type="ARBA" id="ARBA00010763"/>
    </source>
</evidence>
<sequence>MKFRIELEEAVSIMKENVQEIDETEDILIEKACGRVLYEDIYAPISNPPFDRSPLDGYALIAEDTKNASRDNPVTLKVIDEVFAGGYSEKALNHKEAVRIMTGAKLPEGCDCVIKQENTDEGMETVKIYEELKKHDNYCFMGEDVQKNTLLMKKGELLTYIHIGILSGMGYDKIKVKRKIKAALLVTGDEVCVPGKPLKEGKIYDSNMHVFSARLRELGIQVVECEVLGDDYKVVGDKIKSVINEIDIVLTTGGVSVGKKDILHEALPYIGAETLYWKVNLKPGTPAMFSLYGGKPILSLSGNPFASLATFELLARPVLGKISGDMRINTKRGIAIMDSDFNKSSKVRRFIRGYYESGVVKLNNGKHSSGILSSMIGCNALIDIKQGTEKLKIGDKVNVILI</sequence>
<comment type="similarity">
    <text evidence="3 9">Belongs to the MoeA family.</text>
</comment>
<evidence type="ECO:0000256" key="7">
    <source>
        <dbReference type="ARBA" id="ARBA00023150"/>
    </source>
</evidence>
<dbReference type="EMBL" id="LRDH01000088">
    <property type="protein sequence ID" value="PPV16276.1"/>
    <property type="molecule type" value="Genomic_DNA"/>
</dbReference>
<dbReference type="EC" id="2.10.1.1" evidence="4 9"/>
<dbReference type="InterPro" id="IPR005110">
    <property type="entry name" value="MoeA_linker/N"/>
</dbReference>
<dbReference type="CDD" id="cd00887">
    <property type="entry name" value="MoeA"/>
    <property type="match status" value="1"/>
</dbReference>
<proteinExistence type="inferred from homology"/>
<evidence type="ECO:0000256" key="5">
    <source>
        <dbReference type="ARBA" id="ARBA00021108"/>
    </source>
</evidence>
<reference evidence="11 12" key="1">
    <citation type="submission" date="2016-01" db="EMBL/GenBank/DDBJ databases">
        <title>Characterization of the Clostridium difficile lineages that are prevalent in Hong Kong and China.</title>
        <authorList>
            <person name="Kwok J.S.-L."/>
            <person name="Lam W.-Y."/>
            <person name="Ip M."/>
            <person name="Chan T.-F."/>
            <person name="Hawkey P.M."/>
            <person name="Tsui S.K.-W."/>
        </authorList>
    </citation>
    <scope>NUCLEOTIDE SEQUENCE [LARGE SCALE GENOMIC DNA]</scope>
    <source>
        <strain evidence="11 12">300064</strain>
    </source>
</reference>
<keyword evidence="9" id="KW-0479">Metal-binding</keyword>
<evidence type="ECO:0000256" key="2">
    <source>
        <dbReference type="ARBA" id="ARBA00005046"/>
    </source>
</evidence>
<dbReference type="Gene3D" id="2.170.190.11">
    <property type="entry name" value="Molybdopterin biosynthesis moea protein, domain 3"/>
    <property type="match status" value="1"/>
</dbReference>
<evidence type="ECO:0000256" key="6">
    <source>
        <dbReference type="ARBA" id="ARBA00022505"/>
    </source>
</evidence>
<name>A0A2S7FDI4_CLOBU</name>
<comment type="pathway">
    <text evidence="2 9">Cofactor biosynthesis; molybdopterin biosynthesis.</text>
</comment>
<dbReference type="SUPFAM" id="SSF63882">
    <property type="entry name" value="MoeA N-terminal region -like"/>
    <property type="match status" value="1"/>
</dbReference>
<dbReference type="Proteomes" id="UP000238081">
    <property type="component" value="Unassembled WGS sequence"/>
</dbReference>
<dbReference type="InterPro" id="IPR038987">
    <property type="entry name" value="MoeA-like"/>
</dbReference>
<dbReference type="Pfam" id="PF03453">
    <property type="entry name" value="MoeA_N"/>
    <property type="match status" value="1"/>
</dbReference>
<protein>
    <recommendedName>
        <fullName evidence="5 9">Molybdopterin molybdenumtransferase</fullName>
        <ecNumber evidence="4 9">2.10.1.1</ecNumber>
    </recommendedName>
</protein>
<dbReference type="Gene3D" id="3.90.105.10">
    <property type="entry name" value="Molybdopterin biosynthesis moea protein, domain 2"/>
    <property type="match status" value="1"/>
</dbReference>
<dbReference type="Pfam" id="PF03454">
    <property type="entry name" value="MoeA_C"/>
    <property type="match status" value="1"/>
</dbReference>
<keyword evidence="9" id="KW-0808">Transferase</keyword>
<dbReference type="Pfam" id="PF00994">
    <property type="entry name" value="MoCF_biosynth"/>
    <property type="match status" value="1"/>
</dbReference>
<dbReference type="InterPro" id="IPR005111">
    <property type="entry name" value="MoeA_C_domain_IV"/>
</dbReference>
<comment type="catalytic activity">
    <reaction evidence="8">
        <text>adenylyl-molybdopterin + molybdate = Mo-molybdopterin + AMP + H(+)</text>
        <dbReference type="Rhea" id="RHEA:35047"/>
        <dbReference type="ChEBI" id="CHEBI:15378"/>
        <dbReference type="ChEBI" id="CHEBI:36264"/>
        <dbReference type="ChEBI" id="CHEBI:62727"/>
        <dbReference type="ChEBI" id="CHEBI:71302"/>
        <dbReference type="ChEBI" id="CHEBI:456215"/>
        <dbReference type="EC" id="2.10.1.1"/>
    </reaction>
</comment>
<evidence type="ECO:0000256" key="9">
    <source>
        <dbReference type="RuleBase" id="RU365090"/>
    </source>
</evidence>
<organism evidence="11 12">
    <name type="scientific">Clostridium butyricum</name>
    <dbReference type="NCBI Taxonomy" id="1492"/>
    <lineage>
        <taxon>Bacteria</taxon>
        <taxon>Bacillati</taxon>
        <taxon>Bacillota</taxon>
        <taxon>Clostridia</taxon>
        <taxon>Eubacteriales</taxon>
        <taxon>Clostridiaceae</taxon>
        <taxon>Clostridium</taxon>
    </lineage>
</organism>
<comment type="cofactor">
    <cofactor evidence="9">
        <name>Mg(2+)</name>
        <dbReference type="ChEBI" id="CHEBI:18420"/>
    </cofactor>
</comment>
<dbReference type="GO" id="GO:0006777">
    <property type="term" value="P:Mo-molybdopterin cofactor biosynthetic process"/>
    <property type="evidence" value="ECO:0007669"/>
    <property type="project" value="UniProtKB-UniRule"/>
</dbReference>
<dbReference type="PANTHER" id="PTHR10192:SF5">
    <property type="entry name" value="GEPHYRIN"/>
    <property type="match status" value="1"/>
</dbReference>
<feature type="domain" description="MoaB/Mog" evidence="10">
    <location>
        <begin position="183"/>
        <end position="321"/>
    </location>
</feature>
<dbReference type="InterPro" id="IPR036425">
    <property type="entry name" value="MoaB/Mog-like_dom_sf"/>
</dbReference>
<keyword evidence="6 9" id="KW-0500">Molybdenum</keyword>
<accession>A0A2S7FDI4</accession>
<evidence type="ECO:0000313" key="11">
    <source>
        <dbReference type="EMBL" id="PPV16276.1"/>
    </source>
</evidence>
<dbReference type="AlphaFoldDB" id="A0A2S7FDI4"/>
<dbReference type="UniPathway" id="UPA00344"/>
<dbReference type="Gene3D" id="3.40.980.10">
    <property type="entry name" value="MoaB/Mog-like domain"/>
    <property type="match status" value="1"/>
</dbReference>
<evidence type="ECO:0000313" key="12">
    <source>
        <dbReference type="Proteomes" id="UP000238081"/>
    </source>
</evidence>
<dbReference type="InterPro" id="IPR001453">
    <property type="entry name" value="MoaB/Mog_dom"/>
</dbReference>
<dbReference type="SUPFAM" id="SSF63867">
    <property type="entry name" value="MoeA C-terminal domain-like"/>
    <property type="match status" value="1"/>
</dbReference>
<keyword evidence="9" id="KW-0460">Magnesium</keyword>
<keyword evidence="7 9" id="KW-0501">Molybdenum cofactor biosynthesis</keyword>
<dbReference type="NCBIfam" id="TIGR00177">
    <property type="entry name" value="molyb_syn"/>
    <property type="match status" value="1"/>
</dbReference>
<evidence type="ECO:0000259" key="10">
    <source>
        <dbReference type="SMART" id="SM00852"/>
    </source>
</evidence>
<dbReference type="InterPro" id="IPR036688">
    <property type="entry name" value="MoeA_C_domain_IV_sf"/>
</dbReference>
<dbReference type="SUPFAM" id="SSF53218">
    <property type="entry name" value="Molybdenum cofactor biosynthesis proteins"/>
    <property type="match status" value="1"/>
</dbReference>
<dbReference type="NCBIfam" id="NF045515">
    <property type="entry name" value="Glp_gephyrin"/>
    <property type="match status" value="1"/>
</dbReference>
<dbReference type="GO" id="GO:0005829">
    <property type="term" value="C:cytosol"/>
    <property type="evidence" value="ECO:0007669"/>
    <property type="project" value="TreeGrafter"/>
</dbReference>
<dbReference type="GO" id="GO:0061599">
    <property type="term" value="F:molybdopterin molybdotransferase activity"/>
    <property type="evidence" value="ECO:0007669"/>
    <property type="project" value="UniProtKB-UniRule"/>
</dbReference>
<comment type="caution">
    <text evidence="11">The sequence shown here is derived from an EMBL/GenBank/DDBJ whole genome shotgun (WGS) entry which is preliminary data.</text>
</comment>
<evidence type="ECO:0000256" key="1">
    <source>
        <dbReference type="ARBA" id="ARBA00002901"/>
    </source>
</evidence>